<feature type="signal peptide" evidence="1">
    <location>
        <begin position="1"/>
        <end position="20"/>
    </location>
</feature>
<keyword evidence="3" id="KW-1185">Reference proteome</keyword>
<proteinExistence type="predicted"/>
<organism evidence="2 3">
    <name type="scientific">Paraburkholderia denitrificans</name>
    <dbReference type="NCBI Taxonomy" id="694025"/>
    <lineage>
        <taxon>Bacteria</taxon>
        <taxon>Pseudomonadati</taxon>
        <taxon>Pseudomonadota</taxon>
        <taxon>Betaproteobacteria</taxon>
        <taxon>Burkholderiales</taxon>
        <taxon>Burkholderiaceae</taxon>
        <taxon>Paraburkholderia</taxon>
    </lineage>
</organism>
<dbReference type="Proteomes" id="UP001596103">
    <property type="component" value="Unassembled WGS sequence"/>
</dbReference>
<feature type="chain" id="PRO_5045810317" description="Virulence factor" evidence="1">
    <location>
        <begin position="21"/>
        <end position="100"/>
    </location>
</feature>
<evidence type="ECO:0000256" key="1">
    <source>
        <dbReference type="SAM" id="SignalP"/>
    </source>
</evidence>
<accession>A0ABW0J5P9</accession>
<reference evidence="3" key="1">
    <citation type="journal article" date="2019" name="Int. J. Syst. Evol. Microbiol.">
        <title>The Global Catalogue of Microorganisms (GCM) 10K type strain sequencing project: providing services to taxonomists for standard genome sequencing and annotation.</title>
        <authorList>
            <consortium name="The Broad Institute Genomics Platform"/>
            <consortium name="The Broad Institute Genome Sequencing Center for Infectious Disease"/>
            <person name="Wu L."/>
            <person name="Ma J."/>
        </authorList>
    </citation>
    <scope>NUCLEOTIDE SEQUENCE [LARGE SCALE GENOMIC DNA]</scope>
    <source>
        <strain evidence="3">CCUG 56042</strain>
    </source>
</reference>
<sequence>MKKTVSFIVAAVLGVGLVSAAEAHVSVGIGIGIPVAPAYPVYAEPVYVPPPVVYAPPPVVYAPPPGVVVGGYWGGGPYWHRPYGGYYRGYHGYRGHYRRW</sequence>
<gene>
    <name evidence="2" type="ORF">ACFPTO_06045</name>
</gene>
<dbReference type="EMBL" id="JBHSMP010000009">
    <property type="protein sequence ID" value="MFC5428368.1"/>
    <property type="molecule type" value="Genomic_DNA"/>
</dbReference>
<keyword evidence="1" id="KW-0732">Signal</keyword>
<evidence type="ECO:0000313" key="3">
    <source>
        <dbReference type="Proteomes" id="UP001596103"/>
    </source>
</evidence>
<comment type="caution">
    <text evidence="2">The sequence shown here is derived from an EMBL/GenBank/DDBJ whole genome shotgun (WGS) entry which is preliminary data.</text>
</comment>
<evidence type="ECO:0000313" key="2">
    <source>
        <dbReference type="EMBL" id="MFC5428368.1"/>
    </source>
</evidence>
<evidence type="ECO:0008006" key="4">
    <source>
        <dbReference type="Google" id="ProtNLM"/>
    </source>
</evidence>
<name>A0ABW0J5P9_9BURK</name>
<protein>
    <recommendedName>
        <fullName evidence="4">Virulence factor</fullName>
    </recommendedName>
</protein>
<dbReference type="RefSeq" id="WP_377710147.1">
    <property type="nucleotide sequence ID" value="NZ_JBHSMP010000009.1"/>
</dbReference>